<accession>A0A2P2J2W0</accession>
<organism evidence="1">
    <name type="scientific">Rhizophora mucronata</name>
    <name type="common">Asiatic mangrove</name>
    <dbReference type="NCBI Taxonomy" id="61149"/>
    <lineage>
        <taxon>Eukaryota</taxon>
        <taxon>Viridiplantae</taxon>
        <taxon>Streptophyta</taxon>
        <taxon>Embryophyta</taxon>
        <taxon>Tracheophyta</taxon>
        <taxon>Spermatophyta</taxon>
        <taxon>Magnoliopsida</taxon>
        <taxon>eudicotyledons</taxon>
        <taxon>Gunneridae</taxon>
        <taxon>Pentapetalae</taxon>
        <taxon>rosids</taxon>
        <taxon>fabids</taxon>
        <taxon>Malpighiales</taxon>
        <taxon>Rhizophoraceae</taxon>
        <taxon>Rhizophora</taxon>
    </lineage>
</organism>
<proteinExistence type="predicted"/>
<evidence type="ECO:0000313" key="1">
    <source>
        <dbReference type="EMBL" id="MBW87846.1"/>
    </source>
</evidence>
<protein>
    <submittedName>
        <fullName evidence="1">Uncharacterized protein</fullName>
    </submittedName>
</protein>
<dbReference type="EMBL" id="GGEC01007363">
    <property type="protein sequence ID" value="MBW87846.1"/>
    <property type="molecule type" value="Transcribed_RNA"/>
</dbReference>
<reference evidence="1" key="1">
    <citation type="submission" date="2018-02" db="EMBL/GenBank/DDBJ databases">
        <title>Rhizophora mucronata_Transcriptome.</title>
        <authorList>
            <person name="Meera S.P."/>
            <person name="Sreeshan A."/>
            <person name="Augustine A."/>
        </authorList>
    </citation>
    <scope>NUCLEOTIDE SEQUENCE</scope>
    <source>
        <tissue evidence="1">Leaf</tissue>
    </source>
</reference>
<sequence length="13" mass="1565">MKFCWTLSLALDH</sequence>
<name>A0A2P2J2W0_RHIMU</name>